<evidence type="ECO:0000313" key="2">
    <source>
        <dbReference type="Proteomes" id="UP000018951"/>
    </source>
</evidence>
<comment type="caution">
    <text evidence="1">The sequence shown here is derived from an EMBL/GenBank/DDBJ whole genome shotgun (WGS) entry which is preliminary data.</text>
</comment>
<reference evidence="1 2" key="1">
    <citation type="journal article" date="2013" name="PLoS ONE">
        <title>Bacterial endosymbiosis in a chordate host: long-term co-evolution and conservation of secondary metabolism.</title>
        <authorList>
            <person name="Kwan J.C."/>
            <person name="Schmidt E.W."/>
        </authorList>
    </citation>
    <scope>NUCLEOTIDE SEQUENCE [LARGE SCALE GENOMIC DNA]</scope>
    <source>
        <strain evidence="2">L6</strain>
    </source>
</reference>
<dbReference type="Proteomes" id="UP000018951">
    <property type="component" value="Unassembled WGS sequence"/>
</dbReference>
<dbReference type="SUPFAM" id="SSF53850">
    <property type="entry name" value="Periplasmic binding protein-like II"/>
    <property type="match status" value="1"/>
</dbReference>
<dbReference type="InterPro" id="IPR011852">
    <property type="entry name" value="TRAP_TAXI"/>
</dbReference>
<dbReference type="EMBL" id="AXCJ01000001">
    <property type="protein sequence ID" value="ETO91706.1"/>
    <property type="molecule type" value="Genomic_DNA"/>
</dbReference>
<dbReference type="AlphaFoldDB" id="W2UZY5"/>
<organism evidence="1 2">
    <name type="scientific">Candidatus Xenolissoclinum pacificiensis L6</name>
    <dbReference type="NCBI Taxonomy" id="1401685"/>
    <lineage>
        <taxon>Bacteria</taxon>
        <taxon>Pseudomonadati</taxon>
        <taxon>Pseudomonadota</taxon>
        <taxon>Alphaproteobacteria</taxon>
        <taxon>Rickettsiales</taxon>
        <taxon>Anaplasmataceae</taxon>
        <taxon>Candidatus Xenolissoclinum</taxon>
    </lineage>
</organism>
<keyword evidence="2" id="KW-1185">Reference proteome</keyword>
<dbReference type="Pfam" id="PF16868">
    <property type="entry name" value="NMT1_3"/>
    <property type="match status" value="1"/>
</dbReference>
<gene>
    <name evidence="1" type="ORF">P857_878</name>
</gene>
<name>W2UZY5_9RICK</name>
<evidence type="ECO:0000313" key="1">
    <source>
        <dbReference type="EMBL" id="ETO91706.1"/>
    </source>
</evidence>
<dbReference type="PANTHER" id="PTHR42941:SF1">
    <property type="entry name" value="SLL1037 PROTEIN"/>
    <property type="match status" value="1"/>
</dbReference>
<dbReference type="Gene3D" id="3.40.190.10">
    <property type="entry name" value="Periplasmic binding protein-like II"/>
    <property type="match status" value="2"/>
</dbReference>
<accession>W2UZY5</accession>
<dbReference type="NCBIfam" id="TIGR02122">
    <property type="entry name" value="TRAP_TAXI"/>
    <property type="match status" value="1"/>
</dbReference>
<dbReference type="STRING" id="1401685.P857_878"/>
<protein>
    <submittedName>
        <fullName evidence="1">Immunogenic protein</fullName>
    </submittedName>
</protein>
<proteinExistence type="predicted"/>
<sequence>MHPYSRYLRILFIFICLVSFGYHSTAKEYIRVGTASITGSYYPFGNFICKILNDYNASVDKDKRIICSVQTTPGTIYNKHAMLSKNMEFAIIQNDLIYTEYRNHPDSPLRVVFGLHKEALNLATRSNTDINVFDDVFGGKINTGVPGTGTRYALNNLLREKGWEKSDFSVYAQLRNAEQTQALCDSKIDLIADFVAIPSAVLKEALVTCGIRVVKLGDYFVSHVVDKYPYYEKFIIPVGTYDNSEPISTISVRAMFVTHKDEDEEMVYQVTKNALENLRILQSSHGVFKTIKVNDLLDINHLPYDIHPGACRYYKEKGYKVANCD</sequence>
<dbReference type="PANTHER" id="PTHR42941">
    <property type="entry name" value="SLL1037 PROTEIN"/>
    <property type="match status" value="1"/>
</dbReference>